<keyword evidence="1" id="KW-1133">Transmembrane helix</keyword>
<evidence type="ECO:0000313" key="3">
    <source>
        <dbReference type="EMBL" id="CAJ1384353.1"/>
    </source>
</evidence>
<feature type="chain" id="PRO_5041443393" evidence="2">
    <location>
        <begin position="17"/>
        <end position="240"/>
    </location>
</feature>
<dbReference type="Proteomes" id="UP001178507">
    <property type="component" value="Unassembled WGS sequence"/>
</dbReference>
<comment type="caution">
    <text evidence="3">The sequence shown here is derived from an EMBL/GenBank/DDBJ whole genome shotgun (WGS) entry which is preliminary data.</text>
</comment>
<keyword evidence="1" id="KW-0812">Transmembrane</keyword>
<protein>
    <submittedName>
        <fullName evidence="3">Uncharacterized protein</fullName>
    </submittedName>
</protein>
<evidence type="ECO:0000256" key="1">
    <source>
        <dbReference type="SAM" id="Phobius"/>
    </source>
</evidence>
<gene>
    <name evidence="3" type="ORF">EVOR1521_LOCUS11237</name>
</gene>
<evidence type="ECO:0000256" key="2">
    <source>
        <dbReference type="SAM" id="SignalP"/>
    </source>
</evidence>
<sequence length="240" mass="24783">MRWLLAALALLPSSVAQAPVVPQCRPGFRDATDGKAFEWACAVHCEGGPYAQASCLCACLNDAQRQAVDAGLIANRPAGDASGPAEVLMTARATTSTALPEAVLEASIGKLTDPKDAKLPAPVTVASYIRNSTVTAPPEVVTSEGDSDDLGFVILTILCVSLLLCAFGGVAYVYAASRRTSRQVAVPQPPDAWTEAASKPSLASLPAPMPKLPPDVVHKLACGLPVKLRLSAVVSGSELP</sequence>
<proteinExistence type="predicted"/>
<reference evidence="3" key="1">
    <citation type="submission" date="2023-08" db="EMBL/GenBank/DDBJ databases">
        <authorList>
            <person name="Chen Y."/>
            <person name="Shah S."/>
            <person name="Dougan E. K."/>
            <person name="Thang M."/>
            <person name="Chan C."/>
        </authorList>
    </citation>
    <scope>NUCLEOTIDE SEQUENCE</scope>
</reference>
<organism evidence="3 4">
    <name type="scientific">Effrenium voratum</name>
    <dbReference type="NCBI Taxonomy" id="2562239"/>
    <lineage>
        <taxon>Eukaryota</taxon>
        <taxon>Sar</taxon>
        <taxon>Alveolata</taxon>
        <taxon>Dinophyceae</taxon>
        <taxon>Suessiales</taxon>
        <taxon>Symbiodiniaceae</taxon>
        <taxon>Effrenium</taxon>
    </lineage>
</organism>
<evidence type="ECO:0000313" key="4">
    <source>
        <dbReference type="Proteomes" id="UP001178507"/>
    </source>
</evidence>
<name>A0AA36ICN5_9DINO</name>
<dbReference type="AlphaFoldDB" id="A0AA36ICN5"/>
<keyword evidence="2" id="KW-0732">Signal</keyword>
<dbReference type="EMBL" id="CAUJNA010001112">
    <property type="protein sequence ID" value="CAJ1384353.1"/>
    <property type="molecule type" value="Genomic_DNA"/>
</dbReference>
<keyword evidence="1" id="KW-0472">Membrane</keyword>
<feature type="signal peptide" evidence="2">
    <location>
        <begin position="1"/>
        <end position="16"/>
    </location>
</feature>
<feature type="transmembrane region" description="Helical" evidence="1">
    <location>
        <begin position="150"/>
        <end position="175"/>
    </location>
</feature>
<keyword evidence="4" id="KW-1185">Reference proteome</keyword>
<accession>A0AA36ICN5</accession>